<proteinExistence type="predicted"/>
<keyword evidence="3" id="KW-1185">Reference proteome</keyword>
<reference evidence="3" key="1">
    <citation type="journal article" date="2013" name="Nat. Genet.">
        <title>The duck genome and transcriptome provide insight into an avian influenza virus reservoir species.</title>
        <authorList>
            <person name="Huang Y."/>
            <person name="Li Y."/>
            <person name="Burt D.W."/>
            <person name="Chen H."/>
            <person name="Zhang Y."/>
            <person name="Qian W."/>
            <person name="Kim H."/>
            <person name="Gan S."/>
            <person name="Zhao Y."/>
            <person name="Li J."/>
            <person name="Yi K."/>
            <person name="Feng H."/>
            <person name="Zhu P."/>
            <person name="Li B."/>
            <person name="Liu Q."/>
            <person name="Fairley S."/>
            <person name="Magor K.E."/>
            <person name="Du Z."/>
            <person name="Hu X."/>
            <person name="Goodman L."/>
            <person name="Tafer H."/>
            <person name="Vignal A."/>
            <person name="Lee T."/>
            <person name="Kim K.W."/>
            <person name="Sheng Z."/>
            <person name="An Y."/>
            <person name="Searle S."/>
            <person name="Herrero J."/>
            <person name="Groenen M.A."/>
            <person name="Crooijmans R.P."/>
            <person name="Faraut T."/>
            <person name="Cai Q."/>
            <person name="Webster R.G."/>
            <person name="Aldridge J.R."/>
            <person name="Warren W.C."/>
            <person name="Bartschat S."/>
            <person name="Kehr S."/>
            <person name="Marz M."/>
            <person name="Stadler P.F."/>
            <person name="Smith J."/>
            <person name="Kraus R.H."/>
            <person name="Zhao Y."/>
            <person name="Ren L."/>
            <person name="Fei J."/>
            <person name="Morisson M."/>
            <person name="Kaiser P."/>
            <person name="Griffin D.K."/>
            <person name="Rao M."/>
            <person name="Pitel F."/>
            <person name="Wang J."/>
            <person name="Li N."/>
        </authorList>
    </citation>
    <scope>NUCLEOTIDE SEQUENCE [LARGE SCALE GENOMIC DNA]</scope>
</reference>
<feature type="compositionally biased region" description="Low complexity" evidence="1">
    <location>
        <begin position="530"/>
        <end position="541"/>
    </location>
</feature>
<gene>
    <name evidence="2" type="ORF">Anapl_14352</name>
</gene>
<feature type="region of interest" description="Disordered" evidence="1">
    <location>
        <begin position="92"/>
        <end position="113"/>
    </location>
</feature>
<feature type="region of interest" description="Disordered" evidence="1">
    <location>
        <begin position="518"/>
        <end position="562"/>
    </location>
</feature>
<feature type="compositionally biased region" description="Basic and acidic residues" evidence="1">
    <location>
        <begin position="92"/>
        <end position="107"/>
    </location>
</feature>
<protein>
    <submittedName>
        <fullName evidence="2">Uncharacterized protein</fullName>
    </submittedName>
</protein>
<dbReference type="Proteomes" id="UP000296049">
    <property type="component" value="Unassembled WGS sequence"/>
</dbReference>
<accession>R0J8E7</accession>
<evidence type="ECO:0000256" key="1">
    <source>
        <dbReference type="SAM" id="MobiDB-lite"/>
    </source>
</evidence>
<feature type="region of interest" description="Disordered" evidence="1">
    <location>
        <begin position="358"/>
        <end position="380"/>
    </location>
</feature>
<dbReference type="EMBL" id="KB747347">
    <property type="protein sequence ID" value="EOA93236.1"/>
    <property type="molecule type" value="Genomic_DNA"/>
</dbReference>
<sequence>MPTASSKTANASDGRSEQQRWLLEPTSLGDAARCRTPCIVQEPALILLEQFSKFLDLASVTHESLKILCCLILKAHAFYAFFGFGIKKEGREKEEEKKKEEGGEGEGKSSSSSSWILTERFKLECFPCGLDPTNCLSARRCKYKVSARHEHPNLVTHTFDLFAISLGASFFGPFPTADAAGYSGSPLQHREQGAPRMRLAGGWGTVYILLPSPRRQENVMLCFTALALDRKHLPSRPAGKGNEQKGIIWKGAGNDQRFQAQKFPGRPAGASHNTREQSRGFRPAQHFFPLVFPPVRNDLRSRAARRPLADNVYQMPQRRRISNLASGSLDTPAEKPSAQGHGWEFGVWLLPREIRTGERASAKRSVDPSAQPSTSGYLVNPCNTQGNGKRHLRDAQARAGQALEELGYRHLHLLLQGADSSPNQLMQPEGFMLPSFPLCFAVWKIINSLQLLGHPISPLAPLICRSSYQCPRPLHWSQAVNPVLTSARWPDPLLLSQEPTPLTLCTCRWKAEALPDPGDLNQITDERKSQVSSPPVSSSTSALTGTLKGPQKDSEPPSLPPADVWMVSTNISPEGEGSRALPIPGCCWRKLLLAALVWRKSEVSLLSYIILECGGTSWLPLTLDLSGGNKKGLDKRPYSMFLLILEVRDWLQQEGMRGVEGKLLHAGPSSLLSGWVTSLVLRLKTEMITRWDLVVSKAMDVQELCEKQDAYVLTQQAFNEPAWLHHSRD</sequence>
<dbReference type="AlphaFoldDB" id="R0J8E7"/>
<organism evidence="2 3">
    <name type="scientific">Anas platyrhynchos</name>
    <name type="common">Mallard</name>
    <name type="synonym">Anas boschas</name>
    <dbReference type="NCBI Taxonomy" id="8839"/>
    <lineage>
        <taxon>Eukaryota</taxon>
        <taxon>Metazoa</taxon>
        <taxon>Chordata</taxon>
        <taxon>Craniata</taxon>
        <taxon>Vertebrata</taxon>
        <taxon>Euteleostomi</taxon>
        <taxon>Archelosauria</taxon>
        <taxon>Archosauria</taxon>
        <taxon>Dinosauria</taxon>
        <taxon>Saurischia</taxon>
        <taxon>Theropoda</taxon>
        <taxon>Coelurosauria</taxon>
        <taxon>Aves</taxon>
        <taxon>Neognathae</taxon>
        <taxon>Galloanserae</taxon>
        <taxon>Anseriformes</taxon>
        <taxon>Anatidae</taxon>
        <taxon>Anatinae</taxon>
        <taxon>Anas</taxon>
    </lineage>
</organism>
<feature type="compositionally biased region" description="Polar residues" evidence="1">
    <location>
        <begin position="368"/>
        <end position="380"/>
    </location>
</feature>
<name>R0J8E7_ANAPL</name>
<evidence type="ECO:0000313" key="2">
    <source>
        <dbReference type="EMBL" id="EOA93236.1"/>
    </source>
</evidence>
<evidence type="ECO:0000313" key="3">
    <source>
        <dbReference type="Proteomes" id="UP000296049"/>
    </source>
</evidence>